<accession>A0A512HNM2</accession>
<keyword evidence="2" id="KW-0288">FMN</keyword>
<protein>
    <recommendedName>
        <fullName evidence="4">Nitroreductase domain-containing protein</fullName>
    </recommendedName>
</protein>
<evidence type="ECO:0000256" key="1">
    <source>
        <dbReference type="ARBA" id="ARBA00022630"/>
    </source>
</evidence>
<dbReference type="InterPro" id="IPR050627">
    <property type="entry name" value="Nitroreductase/BluB"/>
</dbReference>
<gene>
    <name evidence="5" type="ORF">RNA01_39890</name>
</gene>
<sequence length="347" mass="38048">MTIGMVKPAAAVEAGRKVKAETRGSQGVRRFGAALRLASNLAYDGFRYWRNAYLLEASRSRQRAARMMADAHFLEYGMSLSNAKTGLGRARAERLASDMELHLRESGPDSASAIARKTLESYLMFNAVDNSGLKDLQAVLTRHPAAARHDVAAGVETVSAAEIHAKSAIDFLGFVRSRHSIRSFKPGPQPVEELKRAVIAAQETPSSCNRQSCHVFAYTDPALLERVRKMQAGNRTFGHQLAGILIVTSNLNAWETVGERYQGWVDGGLFAMTLAYALHAEGLGTCMLNWSVEKEQDRALRRLTGLDDSQLVITMMGFGWLPETLDVCVSQRLPLSETLTLNPPLTG</sequence>
<dbReference type="Gene3D" id="3.40.109.10">
    <property type="entry name" value="NADH Oxidase"/>
    <property type="match status" value="1"/>
</dbReference>
<evidence type="ECO:0000256" key="2">
    <source>
        <dbReference type="ARBA" id="ARBA00022643"/>
    </source>
</evidence>
<name>A0A512HNM2_9HYPH</name>
<dbReference type="PANTHER" id="PTHR23026">
    <property type="entry name" value="NADPH NITROREDUCTASE"/>
    <property type="match status" value="1"/>
</dbReference>
<keyword evidence="1" id="KW-0285">Flavoprotein</keyword>
<dbReference type="GO" id="GO:0016491">
    <property type="term" value="F:oxidoreductase activity"/>
    <property type="evidence" value="ECO:0007669"/>
    <property type="project" value="UniProtKB-KW"/>
</dbReference>
<organism evidence="5 6">
    <name type="scientific">Ciceribacter naphthalenivorans</name>
    <dbReference type="NCBI Taxonomy" id="1118451"/>
    <lineage>
        <taxon>Bacteria</taxon>
        <taxon>Pseudomonadati</taxon>
        <taxon>Pseudomonadota</taxon>
        <taxon>Alphaproteobacteria</taxon>
        <taxon>Hyphomicrobiales</taxon>
        <taxon>Rhizobiaceae</taxon>
        <taxon>Ciceribacter</taxon>
    </lineage>
</organism>
<reference evidence="5 6" key="1">
    <citation type="submission" date="2019-07" db="EMBL/GenBank/DDBJ databases">
        <title>Whole genome shotgun sequence of Rhizobium naphthalenivorans NBRC 107585.</title>
        <authorList>
            <person name="Hosoyama A."/>
            <person name="Uohara A."/>
            <person name="Ohji S."/>
            <person name="Ichikawa N."/>
        </authorList>
    </citation>
    <scope>NUCLEOTIDE SEQUENCE [LARGE SCALE GENOMIC DNA]</scope>
    <source>
        <strain evidence="5 6">NBRC 107585</strain>
    </source>
</reference>
<dbReference type="InterPro" id="IPR000415">
    <property type="entry name" value="Nitroreductase-like"/>
</dbReference>
<dbReference type="SUPFAM" id="SSF55469">
    <property type="entry name" value="FMN-dependent nitroreductase-like"/>
    <property type="match status" value="1"/>
</dbReference>
<dbReference type="RefSeq" id="WP_147181919.1">
    <property type="nucleotide sequence ID" value="NZ_BJZP01000029.1"/>
</dbReference>
<keyword evidence="6" id="KW-1185">Reference proteome</keyword>
<proteinExistence type="predicted"/>
<evidence type="ECO:0000256" key="3">
    <source>
        <dbReference type="ARBA" id="ARBA00023002"/>
    </source>
</evidence>
<dbReference type="InterPro" id="IPR029479">
    <property type="entry name" value="Nitroreductase"/>
</dbReference>
<dbReference type="EMBL" id="BJZP01000029">
    <property type="protein sequence ID" value="GEO87057.1"/>
    <property type="molecule type" value="Genomic_DNA"/>
</dbReference>
<evidence type="ECO:0000313" key="5">
    <source>
        <dbReference type="EMBL" id="GEO87057.1"/>
    </source>
</evidence>
<dbReference type="Pfam" id="PF00881">
    <property type="entry name" value="Nitroreductase"/>
    <property type="match status" value="1"/>
</dbReference>
<dbReference type="OrthoDB" id="9802510at2"/>
<comment type="caution">
    <text evidence="5">The sequence shown here is derived from an EMBL/GenBank/DDBJ whole genome shotgun (WGS) entry which is preliminary data.</text>
</comment>
<evidence type="ECO:0000259" key="4">
    <source>
        <dbReference type="Pfam" id="PF00881"/>
    </source>
</evidence>
<feature type="domain" description="Nitroreductase" evidence="4">
    <location>
        <begin position="175"/>
        <end position="232"/>
    </location>
</feature>
<evidence type="ECO:0000313" key="6">
    <source>
        <dbReference type="Proteomes" id="UP000321717"/>
    </source>
</evidence>
<dbReference type="Proteomes" id="UP000321717">
    <property type="component" value="Unassembled WGS sequence"/>
</dbReference>
<keyword evidence="3" id="KW-0560">Oxidoreductase</keyword>
<dbReference type="AlphaFoldDB" id="A0A512HNM2"/>
<dbReference type="PANTHER" id="PTHR23026:SF90">
    <property type="entry name" value="IODOTYROSINE DEIODINASE 1"/>
    <property type="match status" value="1"/>
</dbReference>